<dbReference type="InterPro" id="IPR010540">
    <property type="entry name" value="CmpB_TMEM229"/>
</dbReference>
<feature type="transmembrane region" description="Helical" evidence="1">
    <location>
        <begin position="12"/>
        <end position="29"/>
    </location>
</feature>
<keyword evidence="1" id="KW-0472">Membrane</keyword>
<reference evidence="2 3" key="1">
    <citation type="submission" date="2016-07" db="EMBL/GenBank/DDBJ databases">
        <title>Characterization of isolates of Eisenbergiella tayi derived from blood cultures, using whole genome sequencing.</title>
        <authorList>
            <person name="Burdz T."/>
            <person name="Wiebe D."/>
            <person name="Huynh C."/>
            <person name="Bernard K."/>
        </authorList>
    </citation>
    <scope>NUCLEOTIDE SEQUENCE [LARGE SCALE GENOMIC DNA]</scope>
    <source>
        <strain evidence="2 3">NML 110608</strain>
    </source>
</reference>
<feature type="transmembrane region" description="Helical" evidence="1">
    <location>
        <begin position="41"/>
        <end position="61"/>
    </location>
</feature>
<comment type="caution">
    <text evidence="2">The sequence shown here is derived from an EMBL/GenBank/DDBJ whole genome shotgun (WGS) entry which is preliminary data.</text>
</comment>
<feature type="transmembrane region" description="Helical" evidence="1">
    <location>
        <begin position="272"/>
        <end position="291"/>
    </location>
</feature>
<evidence type="ECO:0000256" key="1">
    <source>
        <dbReference type="SAM" id="Phobius"/>
    </source>
</evidence>
<evidence type="ECO:0000313" key="3">
    <source>
        <dbReference type="Proteomes" id="UP000094067"/>
    </source>
</evidence>
<keyword evidence="1" id="KW-1133">Transmembrane helix</keyword>
<dbReference type="AlphaFoldDB" id="A0A1E3ADZ4"/>
<protein>
    <recommendedName>
        <fullName evidence="4">ABC transporter permease</fullName>
    </recommendedName>
</protein>
<dbReference type="Proteomes" id="UP000094067">
    <property type="component" value="Unassembled WGS sequence"/>
</dbReference>
<feature type="transmembrane region" description="Helical" evidence="1">
    <location>
        <begin position="67"/>
        <end position="88"/>
    </location>
</feature>
<dbReference type="Pfam" id="PF06541">
    <property type="entry name" value="ABC_trans_CmpB"/>
    <property type="match status" value="2"/>
</dbReference>
<sequence length="442" mass="50254">MVNIIFELIWYFFIYSFIGWCAEIAYAAVKHKKFMNRGFLNGPLCPVYGIGMVLILVFFSSLKGNSFFLGLGCSVMAAVVEFFTGALMEKVFRCKWWDYTGYKHNLGGYICPQFSALWGIGAALIITFVHPFLAPLISMIPTFIVRLLGIILLVITTGDFLSVAGAILQLRKTARIEEIAAGMQEVSDRLGNAIFHGIQKRMTRAFPNLEKDGENALAARFRKKERKESLVFAEGCSFHKLVWLFFIGAFLGDITETIFCRLTSGVWMSRSSVLYGPFSIVWGIGVVVLTMMLHKYRDRDDRYIFIFGTVVGGAYEYVCSVFTEMVFGTVFWDYSKIPFNLGGRINLLYCFFWGLASVLWIKNVYPFLSRWIEKVPEKVGKILSWVFLVFMAVNIVLSGMALARYSDRYGGKPAENGVESFLDAHYPDERMERVYPNAIIKE</sequence>
<evidence type="ECO:0008006" key="4">
    <source>
        <dbReference type="Google" id="ProtNLM"/>
    </source>
</evidence>
<dbReference type="EMBL" id="MCGH01000002">
    <property type="protein sequence ID" value="ODM06671.1"/>
    <property type="molecule type" value="Genomic_DNA"/>
</dbReference>
<feature type="transmembrane region" description="Helical" evidence="1">
    <location>
        <begin position="143"/>
        <end position="168"/>
    </location>
</feature>
<accession>A0A1E3ADZ4</accession>
<proteinExistence type="predicted"/>
<keyword evidence="1" id="KW-0812">Transmembrane</keyword>
<dbReference type="RefSeq" id="WP_069152519.1">
    <property type="nucleotide sequence ID" value="NZ_MCGH01000002.1"/>
</dbReference>
<feature type="transmembrane region" description="Helical" evidence="1">
    <location>
        <begin position="343"/>
        <end position="361"/>
    </location>
</feature>
<dbReference type="PATRIC" id="fig|1432052.4.peg.2859"/>
<feature type="transmembrane region" description="Helical" evidence="1">
    <location>
        <begin position="109"/>
        <end position="137"/>
    </location>
</feature>
<feature type="transmembrane region" description="Helical" evidence="1">
    <location>
        <begin position="303"/>
        <end position="323"/>
    </location>
</feature>
<feature type="transmembrane region" description="Helical" evidence="1">
    <location>
        <begin position="382"/>
        <end position="403"/>
    </location>
</feature>
<name>A0A1E3ADZ4_9FIRM</name>
<evidence type="ECO:0000313" key="2">
    <source>
        <dbReference type="EMBL" id="ODM06671.1"/>
    </source>
</evidence>
<gene>
    <name evidence="2" type="ORF">BEI61_02561</name>
</gene>
<organism evidence="2 3">
    <name type="scientific">Eisenbergiella tayi</name>
    <dbReference type="NCBI Taxonomy" id="1432052"/>
    <lineage>
        <taxon>Bacteria</taxon>
        <taxon>Bacillati</taxon>
        <taxon>Bacillota</taxon>
        <taxon>Clostridia</taxon>
        <taxon>Lachnospirales</taxon>
        <taxon>Lachnospiraceae</taxon>
        <taxon>Eisenbergiella</taxon>
    </lineage>
</organism>
<feature type="transmembrane region" description="Helical" evidence="1">
    <location>
        <begin position="230"/>
        <end position="252"/>
    </location>
</feature>